<keyword evidence="3" id="KW-0539">Nucleus</keyword>
<dbReference type="PANTHER" id="PTHR14150:SF12">
    <property type="entry name" value="U3 SMALL NUCLEOLAR RNA-ASSOCIATED PROTEIN 14 HOMOLOG A"/>
    <property type="match status" value="1"/>
</dbReference>
<feature type="compositionally biased region" description="Acidic residues" evidence="4">
    <location>
        <begin position="64"/>
        <end position="83"/>
    </location>
</feature>
<feature type="compositionally biased region" description="Acidic residues" evidence="4">
    <location>
        <begin position="128"/>
        <end position="141"/>
    </location>
</feature>
<feature type="region of interest" description="Disordered" evidence="4">
    <location>
        <begin position="47"/>
        <end position="193"/>
    </location>
</feature>
<organism evidence="6">
    <name type="scientific">Salpingoeca rosetta (strain ATCC 50818 / BSB-021)</name>
    <dbReference type="NCBI Taxonomy" id="946362"/>
    <lineage>
        <taxon>Eukaryota</taxon>
        <taxon>Choanoflagellata</taxon>
        <taxon>Craspedida</taxon>
        <taxon>Salpingoecidae</taxon>
        <taxon>Salpingoeca</taxon>
    </lineage>
</organism>
<feature type="region of interest" description="Disordered" evidence="4">
    <location>
        <begin position="1"/>
        <end position="33"/>
    </location>
</feature>
<dbReference type="eggNOG" id="KOG2172">
    <property type="taxonomic scope" value="Eukaryota"/>
</dbReference>
<dbReference type="InterPro" id="IPR006709">
    <property type="entry name" value="SSU_processome_Utp14"/>
</dbReference>
<feature type="compositionally biased region" description="Basic and acidic residues" evidence="4">
    <location>
        <begin position="147"/>
        <end position="160"/>
    </location>
</feature>
<dbReference type="GeneID" id="16078038"/>
<dbReference type="EMBL" id="GL832958">
    <property type="protein sequence ID" value="EGD80880.1"/>
    <property type="molecule type" value="Genomic_DNA"/>
</dbReference>
<dbReference type="Pfam" id="PF04615">
    <property type="entry name" value="Utp14"/>
    <property type="match status" value="1"/>
</dbReference>
<feature type="region of interest" description="Disordered" evidence="4">
    <location>
        <begin position="543"/>
        <end position="858"/>
    </location>
</feature>
<name>F2U0F2_SALR5</name>
<dbReference type="GO" id="GO:0006364">
    <property type="term" value="P:rRNA processing"/>
    <property type="evidence" value="ECO:0007669"/>
    <property type="project" value="InterPro"/>
</dbReference>
<feature type="compositionally biased region" description="Basic residues" evidence="4">
    <location>
        <begin position="91"/>
        <end position="105"/>
    </location>
</feature>
<feature type="compositionally biased region" description="Basic and acidic residues" evidence="4">
    <location>
        <begin position="548"/>
        <end position="562"/>
    </location>
</feature>
<proteinExistence type="predicted"/>
<keyword evidence="2" id="KW-0597">Phosphoprotein</keyword>
<evidence type="ECO:0000256" key="1">
    <source>
        <dbReference type="ARBA" id="ARBA00004604"/>
    </source>
</evidence>
<dbReference type="GO" id="GO:0032040">
    <property type="term" value="C:small-subunit processome"/>
    <property type="evidence" value="ECO:0007669"/>
    <property type="project" value="InterPro"/>
</dbReference>
<accession>F2U0F2</accession>
<feature type="compositionally biased region" description="Basic residues" evidence="4">
    <location>
        <begin position="1155"/>
        <end position="1170"/>
    </location>
</feature>
<dbReference type="RefSeq" id="XP_004997441.1">
    <property type="nucleotide sequence ID" value="XM_004997384.1"/>
</dbReference>
<dbReference type="InParanoid" id="F2U0F2"/>
<dbReference type="PANTHER" id="PTHR14150">
    <property type="entry name" value="U3 SMALL NUCLEOLAR RNA-ASSOCIATED PROTEIN 14"/>
    <property type="match status" value="1"/>
</dbReference>
<feature type="region of interest" description="Disordered" evidence="4">
    <location>
        <begin position="481"/>
        <end position="514"/>
    </location>
</feature>
<feature type="compositionally biased region" description="Polar residues" evidence="4">
    <location>
        <begin position="726"/>
        <end position="740"/>
    </location>
</feature>
<feature type="compositionally biased region" description="Low complexity" evidence="4">
    <location>
        <begin position="743"/>
        <end position="759"/>
    </location>
</feature>
<evidence type="ECO:0000256" key="3">
    <source>
        <dbReference type="ARBA" id="ARBA00023242"/>
    </source>
</evidence>
<feature type="compositionally biased region" description="Acidic residues" evidence="4">
    <location>
        <begin position="491"/>
        <end position="514"/>
    </location>
</feature>
<dbReference type="STRING" id="946362.F2U0F2"/>
<comment type="subcellular location">
    <subcellularLocation>
        <location evidence="1">Nucleus</location>
        <location evidence="1">Nucleolus</location>
    </subcellularLocation>
</comment>
<protein>
    <submittedName>
        <fullName evidence="5">Uncharacterized protein</fullName>
    </submittedName>
</protein>
<feature type="compositionally biased region" description="Acidic residues" evidence="4">
    <location>
        <begin position="170"/>
        <end position="188"/>
    </location>
</feature>
<evidence type="ECO:0000313" key="6">
    <source>
        <dbReference type="Proteomes" id="UP000007799"/>
    </source>
</evidence>
<dbReference type="AlphaFoldDB" id="F2U0F2"/>
<evidence type="ECO:0000256" key="2">
    <source>
        <dbReference type="ARBA" id="ARBA00022553"/>
    </source>
</evidence>
<feature type="compositionally biased region" description="Basic residues" evidence="4">
    <location>
        <begin position="837"/>
        <end position="847"/>
    </location>
</feature>
<keyword evidence="6" id="KW-1185">Reference proteome</keyword>
<dbReference type="KEGG" id="sre:PTSG_01466"/>
<feature type="compositionally biased region" description="Acidic residues" evidence="4">
    <location>
        <begin position="619"/>
        <end position="628"/>
    </location>
</feature>
<feature type="compositionally biased region" description="Basic and acidic residues" evidence="4">
    <location>
        <begin position="775"/>
        <end position="788"/>
    </location>
</feature>
<dbReference type="OMA" id="QVIEPMD"/>
<sequence length="1170" mass="126258">MGRRKQRGRSGGSTNKKKGSRKQAIDTDEDFQRRDVYNADAIDFSKVKPVDEGDSDQEYAVGSGEDEDIDSDAALDSEDEQMFEDIMQGKKPAKAAARKQSKKASLRPQLDLLDEDDDNMAMHADNAASEDDDDDADDYMDLSEMLTRGDGDDKPAKEGGEAAAGGVPADADDDDDDDDGDALDDDEAQEKYQQVVDGFLNMSKTLVDRHERTEAEAPSMANVTGTAATDKVSLTDLLGTLGDGGAKIGRLKQALAPLSAKQSTMKLDTPLGRAAKEKIARQTAFTQAAENVSRWEPIVRENRRADFVSFAGDPTAKRLMSTVAALATKFKPKYDVEKQIEQALQASKAVESQKKALTEGESLALKALSPKEAEARVRELARIRALNSYYEAKCRRIKKIKSKKYRKIRRKAAQRLDDESLEELDEDERKQRLLKQERKRAEERLTLKHKNKGKWAKRMMARGSMDVDTRRALNEQQQLSQQLLKKATMQESDDEQGGDYDMNSDFDEEEETVEDAVAGLEEELRAAPAKQTATGIEGMKFMQQAVQRQREEAEQMLRELKAELAGGAAETDDVSTAHRMKLGPSSSGKTARARKNKADAAAAAATAKEKRASKKGGADDSDDDDDNDGVGGGVRDGAVASDSDSASDDENADSSAVVGGGDDSAAPRFRGKRTVRARGAVEVKIGASGEDVGDMQVTSVETHAEAVHGGLGGTTTSTSQKKQARASDTQQGGATKSTGGPSAKNQQQQKGKAGQGQQKQNKKQEKKQAAAGTTTKEKQSTKKAKQGDDATATKSSSGAAAKSKAKAKAKEAAPTDAGETNLFLAAMSRKPEDNSSKRKGKKGKKGKAGAANTDAENPWIQAAAGNNAGLTPQMVITDKSTASEKRMAKLQMLRSKAHKNNGAPQLKDLEAAVTNTTAKQAELDAIKNDVLDEDEATADATQGHTRLDLTKSNKELIAQAFASDDVLAQEFEKEKAAIADAETPKDKVTLMPGWGEWAGVGMKSSTKVKRIVKKAPPAKKRRDAQHKTVIITEKANKRLQEKKIAAIPHPFVNPAHFEQVMQAPVGREWNTVRVFQKSVRPAVETKAGMYIEPMKMTKGAIAEATRKFEEKTGGDSNSNSNSNSKNNKNGKNSKNNTAVSATGKGKRGAGGNQRPQKRAKKGGASKSHKQ</sequence>
<evidence type="ECO:0000256" key="4">
    <source>
        <dbReference type="SAM" id="MobiDB-lite"/>
    </source>
</evidence>
<dbReference type="FunCoup" id="F2U0F2">
    <property type="interactions" value="1479"/>
</dbReference>
<feature type="compositionally biased region" description="Low complexity" evidence="4">
    <location>
        <begin position="790"/>
        <end position="802"/>
    </location>
</feature>
<evidence type="ECO:0000313" key="5">
    <source>
        <dbReference type="EMBL" id="EGD80880.1"/>
    </source>
</evidence>
<reference evidence="5" key="1">
    <citation type="submission" date="2009-08" db="EMBL/GenBank/DDBJ databases">
        <title>Annotation of Salpingoeca rosetta.</title>
        <authorList>
            <consortium name="The Broad Institute Genome Sequencing Platform"/>
            <person name="Russ C."/>
            <person name="Cuomo C."/>
            <person name="Burger G."/>
            <person name="Gray M.W."/>
            <person name="Holland P.W.H."/>
            <person name="King N."/>
            <person name="Lang F.B.F."/>
            <person name="Roger A.J."/>
            <person name="Ruiz-Trillo I."/>
            <person name="Young S.K."/>
            <person name="Zeng Q."/>
            <person name="Gargeya S."/>
            <person name="Alvarado L."/>
            <person name="Berlin A."/>
            <person name="Chapman S.B."/>
            <person name="Chen Z."/>
            <person name="Freedman E."/>
            <person name="Gellesch M."/>
            <person name="Goldberg J."/>
            <person name="Griggs A."/>
            <person name="Gujja S."/>
            <person name="Heilman E."/>
            <person name="Heiman D."/>
            <person name="Howarth C."/>
            <person name="Mehta T."/>
            <person name="Neiman D."/>
            <person name="Pearson M."/>
            <person name="Roberts A."/>
            <person name="Saif S."/>
            <person name="Shea T."/>
            <person name="Shenoy N."/>
            <person name="Sisk P."/>
            <person name="Stolte C."/>
            <person name="Sykes S."/>
            <person name="White J."/>
            <person name="Yandava C."/>
            <person name="Haas B."/>
            <person name="Nusbaum C."/>
            <person name="Birren B."/>
        </authorList>
    </citation>
    <scope>NUCLEOTIDE SEQUENCE [LARGE SCALE GENOMIC DNA]</scope>
    <source>
        <strain evidence="5">ATCC 50818</strain>
    </source>
</reference>
<dbReference type="Proteomes" id="UP000007799">
    <property type="component" value="Unassembled WGS sequence"/>
</dbReference>
<feature type="region of interest" description="Disordered" evidence="4">
    <location>
        <begin position="1108"/>
        <end position="1170"/>
    </location>
</feature>
<dbReference type="OrthoDB" id="277439at2759"/>
<feature type="compositionally biased region" description="Low complexity" evidence="4">
    <location>
        <begin position="1116"/>
        <end position="1136"/>
    </location>
</feature>
<gene>
    <name evidence="5" type="ORF">PTSG_01466</name>
</gene>